<dbReference type="AlphaFoldDB" id="A0AA39M4T5"/>
<proteinExistence type="predicted"/>
<dbReference type="Proteomes" id="UP001175226">
    <property type="component" value="Unassembled WGS sequence"/>
</dbReference>
<evidence type="ECO:0000313" key="2">
    <source>
        <dbReference type="Proteomes" id="UP001175226"/>
    </source>
</evidence>
<organism evidence="1 2">
    <name type="scientific">Armillaria borealis</name>
    <dbReference type="NCBI Taxonomy" id="47425"/>
    <lineage>
        <taxon>Eukaryota</taxon>
        <taxon>Fungi</taxon>
        <taxon>Dikarya</taxon>
        <taxon>Basidiomycota</taxon>
        <taxon>Agaricomycotina</taxon>
        <taxon>Agaricomycetes</taxon>
        <taxon>Agaricomycetidae</taxon>
        <taxon>Agaricales</taxon>
        <taxon>Marasmiineae</taxon>
        <taxon>Physalacriaceae</taxon>
        <taxon>Armillaria</taxon>
    </lineage>
</organism>
<reference evidence="1" key="1">
    <citation type="submission" date="2023-06" db="EMBL/GenBank/DDBJ databases">
        <authorList>
            <consortium name="Lawrence Berkeley National Laboratory"/>
            <person name="Ahrendt S."/>
            <person name="Sahu N."/>
            <person name="Indic B."/>
            <person name="Wong-Bajracharya J."/>
            <person name="Merenyi Z."/>
            <person name="Ke H.-M."/>
            <person name="Monk M."/>
            <person name="Kocsube S."/>
            <person name="Drula E."/>
            <person name="Lipzen A."/>
            <person name="Balint B."/>
            <person name="Henrissat B."/>
            <person name="Andreopoulos B."/>
            <person name="Martin F.M."/>
            <person name="Harder C.B."/>
            <person name="Rigling D."/>
            <person name="Ford K.L."/>
            <person name="Foster G.D."/>
            <person name="Pangilinan J."/>
            <person name="Papanicolaou A."/>
            <person name="Barry K."/>
            <person name="LaButti K."/>
            <person name="Viragh M."/>
            <person name="Koriabine M."/>
            <person name="Yan M."/>
            <person name="Riley R."/>
            <person name="Champramary S."/>
            <person name="Plett K.L."/>
            <person name="Tsai I.J."/>
            <person name="Slot J."/>
            <person name="Sipos G."/>
            <person name="Plett J."/>
            <person name="Nagy L.G."/>
            <person name="Grigoriev I.V."/>
        </authorList>
    </citation>
    <scope>NUCLEOTIDE SEQUENCE</scope>
    <source>
        <strain evidence="1">FPL87.14</strain>
    </source>
</reference>
<accession>A0AA39M4T5</accession>
<gene>
    <name evidence="1" type="ORF">EV421DRAFT_1916076</name>
</gene>
<evidence type="ECO:0000313" key="1">
    <source>
        <dbReference type="EMBL" id="KAK0421651.1"/>
    </source>
</evidence>
<keyword evidence="2" id="KW-1185">Reference proteome</keyword>
<dbReference type="EMBL" id="JAUEPT010000396">
    <property type="protein sequence ID" value="KAK0421651.1"/>
    <property type="molecule type" value="Genomic_DNA"/>
</dbReference>
<comment type="caution">
    <text evidence="1">The sequence shown here is derived from an EMBL/GenBank/DDBJ whole genome shotgun (WGS) entry which is preliminary data.</text>
</comment>
<name>A0AA39M4T5_9AGAR</name>
<protein>
    <submittedName>
        <fullName evidence="1">Uncharacterized protein</fullName>
    </submittedName>
</protein>
<sequence>MQPANGPNWCDMTKAELLSNDFGSDWVDCISQWHEFEGMLTTNSNSQFHSRGRPKKLSSWLSSQSHLPFKSKNWDPEEIGVFGNEMEAWWNQAQLKWQQTAKELLGDQYSSDLSTFRKGGWSGISTFLFGLQLWRVLQPDSDAWTEIVHDITMCLSVSPKGARSRGLEDEEPVVRMS</sequence>